<evidence type="ECO:0000256" key="13">
    <source>
        <dbReference type="RuleBase" id="RU362091"/>
    </source>
</evidence>
<evidence type="ECO:0000313" key="15">
    <source>
        <dbReference type="EMBL" id="MCA9730294.1"/>
    </source>
</evidence>
<dbReference type="GO" id="GO:0005886">
    <property type="term" value="C:plasma membrane"/>
    <property type="evidence" value="ECO:0007669"/>
    <property type="project" value="UniProtKB-SubCell"/>
</dbReference>
<dbReference type="Pfam" id="PF00474">
    <property type="entry name" value="SSF"/>
    <property type="match status" value="1"/>
</dbReference>
<gene>
    <name evidence="15" type="ORF">KC729_21615</name>
</gene>
<feature type="non-terminal residue" evidence="15">
    <location>
        <position position="1"/>
    </location>
</feature>
<reference evidence="15" key="1">
    <citation type="submission" date="2020-04" db="EMBL/GenBank/DDBJ databases">
        <authorList>
            <person name="Zhang T."/>
        </authorList>
    </citation>
    <scope>NUCLEOTIDE SEQUENCE</scope>
    <source>
        <strain evidence="15">HKST-UBA01</strain>
    </source>
</reference>
<dbReference type="GO" id="GO:0015293">
    <property type="term" value="F:symporter activity"/>
    <property type="evidence" value="ECO:0007669"/>
    <property type="project" value="UniProtKB-KW"/>
</dbReference>
<keyword evidence="11" id="KW-0739">Sodium transport</keyword>
<evidence type="ECO:0000256" key="6">
    <source>
        <dbReference type="ARBA" id="ARBA00022847"/>
    </source>
</evidence>
<evidence type="ECO:0000256" key="9">
    <source>
        <dbReference type="ARBA" id="ARBA00023065"/>
    </source>
</evidence>
<name>A0A956M304_UNCEI</name>
<evidence type="ECO:0000256" key="8">
    <source>
        <dbReference type="ARBA" id="ARBA00023053"/>
    </source>
</evidence>
<feature type="transmembrane region" description="Helical" evidence="14">
    <location>
        <begin position="226"/>
        <end position="245"/>
    </location>
</feature>
<dbReference type="PROSITE" id="PS00457">
    <property type="entry name" value="NA_SOLUT_SYMP_2"/>
    <property type="match status" value="1"/>
</dbReference>
<keyword evidence="4" id="KW-1003">Cell membrane</keyword>
<feature type="transmembrane region" description="Helical" evidence="14">
    <location>
        <begin position="44"/>
        <end position="69"/>
    </location>
</feature>
<evidence type="ECO:0000313" key="16">
    <source>
        <dbReference type="Proteomes" id="UP000697710"/>
    </source>
</evidence>
<evidence type="ECO:0000256" key="1">
    <source>
        <dbReference type="ARBA" id="ARBA00004651"/>
    </source>
</evidence>
<protein>
    <submittedName>
        <fullName evidence="15">Sodium:proline symporter</fullName>
    </submittedName>
</protein>
<evidence type="ECO:0000256" key="5">
    <source>
        <dbReference type="ARBA" id="ARBA00022692"/>
    </source>
</evidence>
<comment type="catalytic activity">
    <reaction evidence="12">
        <text>L-proline(in) + Na(+)(in) = L-proline(out) + Na(+)(out)</text>
        <dbReference type="Rhea" id="RHEA:28967"/>
        <dbReference type="ChEBI" id="CHEBI:29101"/>
        <dbReference type="ChEBI" id="CHEBI:60039"/>
    </reaction>
</comment>
<dbReference type="Gene3D" id="1.20.1730.10">
    <property type="entry name" value="Sodium/glucose cotransporter"/>
    <property type="match status" value="1"/>
</dbReference>
<reference evidence="15" key="2">
    <citation type="journal article" date="2021" name="Microbiome">
        <title>Successional dynamics and alternative stable states in a saline activated sludge microbial community over 9 years.</title>
        <authorList>
            <person name="Wang Y."/>
            <person name="Ye J."/>
            <person name="Ju F."/>
            <person name="Liu L."/>
            <person name="Boyd J.A."/>
            <person name="Deng Y."/>
            <person name="Parks D.H."/>
            <person name="Jiang X."/>
            <person name="Yin X."/>
            <person name="Woodcroft B.J."/>
            <person name="Tyson G.W."/>
            <person name="Hugenholtz P."/>
            <person name="Polz M.F."/>
            <person name="Zhang T."/>
        </authorList>
    </citation>
    <scope>NUCLEOTIDE SEQUENCE</scope>
    <source>
        <strain evidence="15">HKST-UBA01</strain>
    </source>
</reference>
<dbReference type="PROSITE" id="PS50283">
    <property type="entry name" value="NA_SOLUT_SYMP_3"/>
    <property type="match status" value="1"/>
</dbReference>
<dbReference type="PANTHER" id="PTHR48086">
    <property type="entry name" value="SODIUM/PROLINE SYMPORTER-RELATED"/>
    <property type="match status" value="1"/>
</dbReference>
<dbReference type="PANTHER" id="PTHR48086:SF3">
    <property type="entry name" value="SODIUM_PROLINE SYMPORTER"/>
    <property type="match status" value="1"/>
</dbReference>
<evidence type="ECO:0000256" key="12">
    <source>
        <dbReference type="ARBA" id="ARBA00033708"/>
    </source>
</evidence>
<evidence type="ECO:0000256" key="3">
    <source>
        <dbReference type="ARBA" id="ARBA00022448"/>
    </source>
</evidence>
<comment type="caution">
    <text evidence="15">The sequence shown here is derived from an EMBL/GenBank/DDBJ whole genome shotgun (WGS) entry which is preliminary data.</text>
</comment>
<organism evidence="15 16">
    <name type="scientific">Eiseniibacteriota bacterium</name>
    <dbReference type="NCBI Taxonomy" id="2212470"/>
    <lineage>
        <taxon>Bacteria</taxon>
        <taxon>Candidatus Eiseniibacteriota</taxon>
    </lineage>
</organism>
<evidence type="ECO:0000256" key="7">
    <source>
        <dbReference type="ARBA" id="ARBA00022989"/>
    </source>
</evidence>
<keyword evidence="7 14" id="KW-1133">Transmembrane helix</keyword>
<dbReference type="GO" id="GO:0006814">
    <property type="term" value="P:sodium ion transport"/>
    <property type="evidence" value="ECO:0007669"/>
    <property type="project" value="UniProtKB-KW"/>
</dbReference>
<evidence type="ECO:0000256" key="4">
    <source>
        <dbReference type="ARBA" id="ARBA00022475"/>
    </source>
</evidence>
<feature type="transmembrane region" description="Helical" evidence="14">
    <location>
        <begin position="6"/>
        <end position="23"/>
    </location>
</feature>
<accession>A0A956M304</accession>
<comment type="similarity">
    <text evidence="2 13">Belongs to the sodium:solute symporter (SSF) (TC 2.A.21) family.</text>
</comment>
<evidence type="ECO:0000256" key="2">
    <source>
        <dbReference type="ARBA" id="ARBA00006434"/>
    </source>
</evidence>
<evidence type="ECO:0000256" key="11">
    <source>
        <dbReference type="ARBA" id="ARBA00023201"/>
    </source>
</evidence>
<proteinExistence type="inferred from homology"/>
<keyword evidence="5 14" id="KW-0812">Transmembrane</keyword>
<feature type="transmembrane region" description="Helical" evidence="14">
    <location>
        <begin position="81"/>
        <end position="102"/>
    </location>
</feature>
<keyword evidence="6" id="KW-0769">Symport</keyword>
<keyword evidence="9" id="KW-0406">Ion transport</keyword>
<evidence type="ECO:0000256" key="10">
    <source>
        <dbReference type="ARBA" id="ARBA00023136"/>
    </source>
</evidence>
<dbReference type="GO" id="GO:0046942">
    <property type="term" value="P:carboxylic acid transport"/>
    <property type="evidence" value="ECO:0007669"/>
    <property type="project" value="UniProtKB-ARBA"/>
</dbReference>
<dbReference type="AlphaFoldDB" id="A0A956M304"/>
<dbReference type="Proteomes" id="UP000697710">
    <property type="component" value="Unassembled WGS sequence"/>
</dbReference>
<dbReference type="EMBL" id="JAGQHR010001094">
    <property type="protein sequence ID" value="MCA9730294.1"/>
    <property type="molecule type" value="Genomic_DNA"/>
</dbReference>
<comment type="subcellular location">
    <subcellularLocation>
        <location evidence="1">Cell membrane</location>
        <topology evidence="1">Multi-pass membrane protein</topology>
    </subcellularLocation>
</comment>
<keyword evidence="8" id="KW-0915">Sodium</keyword>
<dbReference type="InterPro" id="IPR018212">
    <property type="entry name" value="Na/solute_symporter_CS"/>
</dbReference>
<dbReference type="InterPro" id="IPR038377">
    <property type="entry name" value="Na/Glc_symporter_sf"/>
</dbReference>
<feature type="transmembrane region" description="Helical" evidence="14">
    <location>
        <begin position="197"/>
        <end position="214"/>
    </location>
</feature>
<feature type="transmembrane region" description="Helical" evidence="14">
    <location>
        <begin position="139"/>
        <end position="159"/>
    </location>
</feature>
<feature type="transmembrane region" description="Helical" evidence="14">
    <location>
        <begin position="171"/>
        <end position="190"/>
    </location>
</feature>
<dbReference type="InterPro" id="IPR050277">
    <property type="entry name" value="Sodium:Solute_Symporter"/>
</dbReference>
<keyword evidence="10 14" id="KW-0472">Membrane</keyword>
<keyword evidence="3" id="KW-0813">Transport</keyword>
<dbReference type="InterPro" id="IPR001734">
    <property type="entry name" value="Na/solute_symporter"/>
</dbReference>
<evidence type="ECO:0000256" key="14">
    <source>
        <dbReference type="SAM" id="Phobius"/>
    </source>
</evidence>
<sequence length="255" mass="27405">TGRAFLFGVMIANLSWGLGYFGQPHLLTRYMAIRREKDLRLGTLIAMSWVLLAYWGAMFIGLVAVGVLGPSVPDPDQVMPLLAKVLVPGWLAGIFISGAVAAMMSTADSQIMVASSALVEDIWVKTVRRRHPRGEPGRLVLLARISAVIVTLGALGLALANQDLIYDMVAYAWAGLGSSFGPVLILALWWKRLTRGGAIAAMLTGMVSTIVWKNTDALQGALDLKVASFVLAFLAGWIVSMLRIGSEISPRRNAA</sequence>